<evidence type="ECO:0000313" key="3">
    <source>
        <dbReference type="Proteomes" id="UP001189429"/>
    </source>
</evidence>
<dbReference type="EMBL" id="CAUYUJ010019585">
    <property type="protein sequence ID" value="CAK0892246.1"/>
    <property type="molecule type" value="Genomic_DNA"/>
</dbReference>
<protein>
    <submittedName>
        <fullName evidence="2">Uncharacterized protein</fullName>
    </submittedName>
</protein>
<feature type="region of interest" description="Disordered" evidence="1">
    <location>
        <begin position="550"/>
        <end position="642"/>
    </location>
</feature>
<proteinExistence type="predicted"/>
<feature type="region of interest" description="Disordered" evidence="1">
    <location>
        <begin position="68"/>
        <end position="203"/>
    </location>
</feature>
<feature type="compositionally biased region" description="Low complexity" evidence="1">
    <location>
        <begin position="563"/>
        <end position="585"/>
    </location>
</feature>
<feature type="region of interest" description="Disordered" evidence="1">
    <location>
        <begin position="248"/>
        <end position="281"/>
    </location>
</feature>
<evidence type="ECO:0000256" key="1">
    <source>
        <dbReference type="SAM" id="MobiDB-lite"/>
    </source>
</evidence>
<feature type="non-terminal residue" evidence="2">
    <location>
        <position position="742"/>
    </location>
</feature>
<name>A0ABN9X2J4_9DINO</name>
<feature type="compositionally biased region" description="Low complexity" evidence="1">
    <location>
        <begin position="249"/>
        <end position="263"/>
    </location>
</feature>
<gene>
    <name evidence="2" type="ORF">PCOR1329_LOCUS71958</name>
</gene>
<evidence type="ECO:0000313" key="2">
    <source>
        <dbReference type="EMBL" id="CAK0892246.1"/>
    </source>
</evidence>
<dbReference type="Proteomes" id="UP001189429">
    <property type="component" value="Unassembled WGS sequence"/>
</dbReference>
<feature type="non-terminal residue" evidence="2">
    <location>
        <position position="1"/>
    </location>
</feature>
<sequence length="742" mass="79952">ERGLSAEDSSAVPEMIERELRAQRADWLERTDEDGLFQAMEVDEDGRRYGPDGQAMEGEVDEVAASQAEEAQMDEGAASQAMEGEVDEVAASQAMDEVAASQAMDEGAASQAMEGEVGEVAASQAMEGEVGEVAASQAMEGQVGMGGEDADAELRSPTASASENEVEATVPAGDEVQLARDMERSATGAAEELMTGTSMGGGLQSLQSRLERRGMLGLGARSKAMARPPQQQPEIDAGEFVPHQVQEDGTAAGAPPAPLAEDAPPGPSAAAATRAQSVKPTSAPVNFMDEKIRVQVEAARKLLASSVQCQMKMSEWSSRCGGAVLKTLLEQQFKGQQGDMLSAQAILNLLDAGRAAVGGLPPLPRGDSELVLAPGTAKSLGSRLDEIAAKRTLSEAQGNMKNVPAEVLAQIEQLQIGIKEGIKARSNVYQQFGRWLAQKIKQDPKFAEDWDAKAADDRRDYRTEWAQRKLTELKRKYIHKRAYKMVDESVGTYFSFSRIVVENAIAARRYCEACIAMGGEWLTYCSLTQRVKFFYVSLQRREVMERSWSEHIENEEKGDEGAEPAAAASDTASSAAAAAPAAGAAIRPQLPEDQAAAATKREAPEEGGAEQPNAKRGRRGRAVTDGADSHAEITPEQAAAKEAKKKVATAEQAAKKMLSQFQQLTQSVDTIKHCMAAMPEWKWLKDHKKNMDDLGAVEKAVADSRTDLFNRMMSEEMKMIKKDYADADIVRDFNQIVTKTAG</sequence>
<keyword evidence="3" id="KW-1185">Reference proteome</keyword>
<accession>A0ABN9X2J4</accession>
<reference evidence="2" key="1">
    <citation type="submission" date="2023-10" db="EMBL/GenBank/DDBJ databases">
        <authorList>
            <person name="Chen Y."/>
            <person name="Shah S."/>
            <person name="Dougan E. K."/>
            <person name="Thang M."/>
            <person name="Chan C."/>
        </authorList>
    </citation>
    <scope>NUCLEOTIDE SEQUENCE [LARGE SCALE GENOMIC DNA]</scope>
</reference>
<organism evidence="2 3">
    <name type="scientific">Prorocentrum cordatum</name>
    <dbReference type="NCBI Taxonomy" id="2364126"/>
    <lineage>
        <taxon>Eukaryota</taxon>
        <taxon>Sar</taxon>
        <taxon>Alveolata</taxon>
        <taxon>Dinophyceae</taxon>
        <taxon>Prorocentrales</taxon>
        <taxon>Prorocentraceae</taxon>
        <taxon>Prorocentrum</taxon>
    </lineage>
</organism>
<comment type="caution">
    <text evidence="2">The sequence shown here is derived from an EMBL/GenBank/DDBJ whole genome shotgun (WGS) entry which is preliminary data.</text>
</comment>